<evidence type="ECO:0000256" key="1">
    <source>
        <dbReference type="SAM" id="MobiDB-lite"/>
    </source>
</evidence>
<protein>
    <submittedName>
        <fullName evidence="2">Unnamed protein product</fullName>
    </submittedName>
</protein>
<dbReference type="EMBL" id="BSXU01001047">
    <property type="protein sequence ID" value="GMG23168.1"/>
    <property type="molecule type" value="Genomic_DNA"/>
</dbReference>
<dbReference type="AlphaFoldDB" id="A0A9W6YVD3"/>
<sequence length="500" mass="56724">MAPGKPNTNILAKLDTISPTPSETHPYPRPLKTAPTSSTVPITSHHEPPSQSIESDRMSFDSRKSMFQYKPYNDDTPKTLLDLLREDPTVDVNHITSLISAQKSIPDLLLTTPPTFETGKSADKFKNTLEDIQFHLLDDVHDQIKWVHNLLLIQAQLLSQHIRFDHWHTVMCTHFVKTDTLNGGLNNCGTSWTTIVFNLLSKIDMSDYDLEQLKIYNNLSIPAGSSVQKALLTFVQQSRYTKLVHYAEVKLRAITILKNSVPALLMIDDTYLDKYPDAKSLATHINTLTMLKKTPFDPSYDILSSPLGPSTASLNALQTQPRSFYSTSKKPNNNYRRSKFRQNGNRYVHNTNNYSSKHRNKKQIPFKEFVFCPACSCDKCQRRQKEYNDYLRKKHKHRGTSFRALDFDSVIDTQCPNESDSTQDIADILLLDTDFVSSDDDNEFEFESNADASETDHSCEHDAGFHSLNTEIANSADALTADQLGSSLYDQYASNLSHRC</sequence>
<proteinExistence type="predicted"/>
<feature type="compositionally biased region" description="Polar residues" evidence="1">
    <location>
        <begin position="1"/>
        <end position="10"/>
    </location>
</feature>
<comment type="caution">
    <text evidence="2">The sequence shown here is derived from an EMBL/GenBank/DDBJ whole genome shotgun (WGS) entry which is preliminary data.</text>
</comment>
<dbReference type="Proteomes" id="UP001165063">
    <property type="component" value="Unassembled WGS sequence"/>
</dbReference>
<feature type="compositionally biased region" description="Basic and acidic residues" evidence="1">
    <location>
        <begin position="44"/>
        <end position="57"/>
    </location>
</feature>
<evidence type="ECO:0000313" key="2">
    <source>
        <dbReference type="EMBL" id="GMG23168.1"/>
    </source>
</evidence>
<accession>A0A9W6YVD3</accession>
<organism evidence="2 3">
    <name type="scientific">Ambrosiozyma monospora</name>
    <name type="common">Yeast</name>
    <name type="synonym">Endomycopsis monosporus</name>
    <dbReference type="NCBI Taxonomy" id="43982"/>
    <lineage>
        <taxon>Eukaryota</taxon>
        <taxon>Fungi</taxon>
        <taxon>Dikarya</taxon>
        <taxon>Ascomycota</taxon>
        <taxon>Saccharomycotina</taxon>
        <taxon>Pichiomycetes</taxon>
        <taxon>Pichiales</taxon>
        <taxon>Pichiaceae</taxon>
        <taxon>Ambrosiozyma</taxon>
    </lineage>
</organism>
<evidence type="ECO:0000313" key="3">
    <source>
        <dbReference type="Proteomes" id="UP001165063"/>
    </source>
</evidence>
<feature type="region of interest" description="Disordered" evidence="1">
    <location>
        <begin position="1"/>
        <end position="57"/>
    </location>
</feature>
<gene>
    <name evidence="2" type="ORF">Amon01_000274900</name>
</gene>
<keyword evidence="3" id="KW-1185">Reference proteome</keyword>
<name>A0A9W6YVD3_AMBMO</name>
<reference evidence="2" key="1">
    <citation type="submission" date="2023-04" db="EMBL/GenBank/DDBJ databases">
        <title>Ambrosiozyma monospora NBRC 1965.</title>
        <authorList>
            <person name="Ichikawa N."/>
            <person name="Sato H."/>
            <person name="Tonouchi N."/>
        </authorList>
    </citation>
    <scope>NUCLEOTIDE SEQUENCE</scope>
    <source>
        <strain evidence="2">NBRC 1965</strain>
    </source>
</reference>